<dbReference type="GO" id="GO:0016787">
    <property type="term" value="F:hydrolase activity"/>
    <property type="evidence" value="ECO:0007669"/>
    <property type="project" value="UniProtKB-KW"/>
</dbReference>
<accession>A0ABU0YKY6</accession>
<evidence type="ECO:0000313" key="2">
    <source>
        <dbReference type="EMBL" id="MDQ7247403.1"/>
    </source>
</evidence>
<dbReference type="SUPFAM" id="SSF53474">
    <property type="entry name" value="alpha/beta-Hydrolases"/>
    <property type="match status" value="1"/>
</dbReference>
<dbReference type="PANTHER" id="PTHR12277">
    <property type="entry name" value="ALPHA/BETA HYDROLASE DOMAIN-CONTAINING PROTEIN"/>
    <property type="match status" value="1"/>
</dbReference>
<keyword evidence="2" id="KW-0378">Hydrolase</keyword>
<dbReference type="PANTHER" id="PTHR12277:SF81">
    <property type="entry name" value="PROTEIN ABHD13"/>
    <property type="match status" value="1"/>
</dbReference>
<gene>
    <name evidence="2" type="ORF">Q8A70_06980</name>
</gene>
<evidence type="ECO:0000259" key="1">
    <source>
        <dbReference type="Pfam" id="PF12146"/>
    </source>
</evidence>
<dbReference type="InterPro" id="IPR029058">
    <property type="entry name" value="AB_hydrolase_fold"/>
</dbReference>
<keyword evidence="3" id="KW-1185">Reference proteome</keyword>
<organism evidence="2 3">
    <name type="scientific">Dongia sedimenti</name>
    <dbReference type="NCBI Taxonomy" id="3064282"/>
    <lineage>
        <taxon>Bacteria</taxon>
        <taxon>Pseudomonadati</taxon>
        <taxon>Pseudomonadota</taxon>
        <taxon>Alphaproteobacteria</taxon>
        <taxon>Rhodospirillales</taxon>
        <taxon>Dongiaceae</taxon>
        <taxon>Dongia</taxon>
    </lineage>
</organism>
<name>A0ABU0YKY6_9PROT</name>
<feature type="domain" description="Serine aminopeptidase S33" evidence="1">
    <location>
        <begin position="71"/>
        <end position="177"/>
    </location>
</feature>
<evidence type="ECO:0000313" key="3">
    <source>
        <dbReference type="Proteomes" id="UP001230156"/>
    </source>
</evidence>
<protein>
    <submittedName>
        <fullName evidence="2">Alpha/beta hydrolase</fullName>
    </submittedName>
</protein>
<reference evidence="3" key="1">
    <citation type="submission" date="2023-08" db="EMBL/GenBank/DDBJ databases">
        <title>Rhodospirillaceae gen. nov., a novel taxon isolated from the Yangtze River Yuezi River estuary sludge.</title>
        <authorList>
            <person name="Ruan L."/>
        </authorList>
    </citation>
    <scope>NUCLEOTIDE SEQUENCE [LARGE SCALE GENOMIC DNA]</scope>
    <source>
        <strain evidence="3">R-7</strain>
    </source>
</reference>
<sequence>MWTAFLIAAAVVYLGFLLLLYTTQRRIVFRPDPTAADLAAAGLAEQMTEVAIKTRDGLTLTSWWAPPVRPDRRTIVYLHGNAGHRGSRADRIRDYLGAGYGVLLVGYRGYGGNPGAPTEAGLYDDARANLAFLAAQNLRPEHIVLFGESLGTAVAIQMATEFPILALVLEAPLASVLHSARTRYPLFAFDFLVRDKFNSVAKIGKVKVPLLLVHGEKDRTTSVRFGRMIYDAANEPKKAHFIAEAGHNDLMEHGMAKAVTAFLDALPTLTAGAVSRGEKPHQVPDAERLSLN</sequence>
<proteinExistence type="predicted"/>
<dbReference type="Proteomes" id="UP001230156">
    <property type="component" value="Unassembled WGS sequence"/>
</dbReference>
<dbReference type="Pfam" id="PF12146">
    <property type="entry name" value="Hydrolase_4"/>
    <property type="match status" value="1"/>
</dbReference>
<dbReference type="RefSeq" id="WP_379954804.1">
    <property type="nucleotide sequence ID" value="NZ_JAUYVI010000002.1"/>
</dbReference>
<comment type="caution">
    <text evidence="2">The sequence shown here is derived from an EMBL/GenBank/DDBJ whole genome shotgun (WGS) entry which is preliminary data.</text>
</comment>
<dbReference type="Gene3D" id="3.40.50.1820">
    <property type="entry name" value="alpha/beta hydrolase"/>
    <property type="match status" value="1"/>
</dbReference>
<dbReference type="EMBL" id="JAUYVI010000002">
    <property type="protein sequence ID" value="MDQ7247403.1"/>
    <property type="molecule type" value="Genomic_DNA"/>
</dbReference>
<dbReference type="InterPro" id="IPR022742">
    <property type="entry name" value="Hydrolase_4"/>
</dbReference>